<organism evidence="8 9">
    <name type="scientific">Smittium mucronatum</name>
    <dbReference type="NCBI Taxonomy" id="133383"/>
    <lineage>
        <taxon>Eukaryota</taxon>
        <taxon>Fungi</taxon>
        <taxon>Fungi incertae sedis</taxon>
        <taxon>Zoopagomycota</taxon>
        <taxon>Kickxellomycotina</taxon>
        <taxon>Harpellomycetes</taxon>
        <taxon>Harpellales</taxon>
        <taxon>Legeriomycetaceae</taxon>
        <taxon>Smittium</taxon>
    </lineage>
</organism>
<dbReference type="GO" id="GO:1990316">
    <property type="term" value="C:Atg1/ULK1 kinase complex"/>
    <property type="evidence" value="ECO:0007669"/>
    <property type="project" value="TreeGrafter"/>
</dbReference>
<evidence type="ECO:0000313" key="8">
    <source>
        <dbReference type="EMBL" id="OLY82530.1"/>
    </source>
</evidence>
<keyword evidence="9" id="KW-1185">Reference proteome</keyword>
<evidence type="ECO:0000256" key="6">
    <source>
        <dbReference type="RuleBase" id="RU368080"/>
    </source>
</evidence>
<evidence type="ECO:0000256" key="1">
    <source>
        <dbReference type="ARBA" id="ARBA00006259"/>
    </source>
</evidence>
<evidence type="ECO:0000313" key="9">
    <source>
        <dbReference type="Proteomes" id="UP000187455"/>
    </source>
</evidence>
<dbReference type="InterPro" id="IPR007240">
    <property type="entry name" value="Atg17"/>
</dbReference>
<dbReference type="Proteomes" id="UP000187455">
    <property type="component" value="Unassembled WGS sequence"/>
</dbReference>
<dbReference type="PANTHER" id="PTHR28005">
    <property type="entry name" value="AUTOPHAGY-RELATED PROTEIN 17"/>
    <property type="match status" value="1"/>
</dbReference>
<dbReference type="GO" id="GO:0060090">
    <property type="term" value="F:molecular adaptor activity"/>
    <property type="evidence" value="ECO:0007669"/>
    <property type="project" value="TreeGrafter"/>
</dbReference>
<sequence length="458" mass="52998">MLKRLYSLKEPAYNGLELAKKYHTQISGFRADILRDFELVSLSHPPLSFLVADNPGALSEKQKIFSEMESVLDVLKHTKISPLLAQSQPSSFKSSRENSPEQRQYLIDYIDTEQLKMLQLARDKLGSATKITSNVETNFILIKANDINQLKAQVDCCIESSDQFFEDYESLISHCTQLDNVISQVENEGLDLSEENFLVLSNDTQEVGMIVGDMEDVLNYLRSSADDLYVKHQQYSSFLDEYKHQASIISDSFNAIYDSVSDLFLVHESTDSLIDQFSEISNEIWDLSSWFKEYYNAYGKMLDEKADQIKYDKNISEWVSSIRIDLENMTTKEIDRRLISLNAIEKFMPSDLFLEIKESTDSLIDQFSEISNEIWDLSSWFKEYYNAYGKMLDEKADQIKYDKNISEWVSSIRIDLENMTTKEIDRRLISLNAIEKFMPSDLFLEIKVFISCSSIKIL</sequence>
<gene>
    <name evidence="8" type="ORF">AYI68_g3348</name>
</gene>
<dbReference type="EMBL" id="LSSL01001445">
    <property type="protein sequence ID" value="OLY82530.1"/>
    <property type="molecule type" value="Genomic_DNA"/>
</dbReference>
<reference evidence="8 9" key="1">
    <citation type="journal article" date="2016" name="Mol. Biol. Evol.">
        <title>Genome-Wide Survey of Gut Fungi (Harpellales) Reveals the First Horizontally Transferred Ubiquitin Gene from a Mosquito Host.</title>
        <authorList>
            <person name="Wang Y."/>
            <person name="White M.M."/>
            <person name="Kvist S."/>
            <person name="Moncalvo J.M."/>
        </authorList>
    </citation>
    <scope>NUCLEOTIDE SEQUENCE [LARGE SCALE GENOMIC DNA]</scope>
    <source>
        <strain evidence="8 9">ALG-7-W6</strain>
    </source>
</reference>
<dbReference type="GO" id="GO:0034727">
    <property type="term" value="P:piecemeal microautophagy of the nucleus"/>
    <property type="evidence" value="ECO:0007669"/>
    <property type="project" value="TreeGrafter"/>
</dbReference>
<comment type="subcellular location">
    <subcellularLocation>
        <location evidence="6">Cytoplasm</location>
    </subcellularLocation>
    <subcellularLocation>
        <location evidence="6">Preautophagosomal structure membrane</location>
        <topology evidence="6">Peripheral membrane protein</topology>
    </subcellularLocation>
</comment>
<keyword evidence="5" id="KW-0472">Membrane</keyword>
<evidence type="ECO:0000256" key="5">
    <source>
        <dbReference type="ARBA" id="ARBA00023136"/>
    </source>
</evidence>
<accession>A0A1R0H072</accession>
<feature type="domain" description="Autophagy protein ATG17-like" evidence="7">
    <location>
        <begin position="62"/>
        <end position="337"/>
    </location>
</feature>
<dbReference type="OrthoDB" id="1937984at2759"/>
<dbReference type="AlphaFoldDB" id="A0A1R0H072"/>
<comment type="caution">
    <text evidence="8">The sequence shown here is derived from an EMBL/GenBank/DDBJ whole genome shotgun (WGS) entry which is preliminary data.</text>
</comment>
<comment type="function">
    <text evidence="6">Autophagy-specific protein that functions in response to autophagy-inducing signals as a scaffold to recruit other ATG proteins to organize preautophagosomal structure (PAS) formation. Modulates the timing and magnitude of the autophagy response, such as the size of the sequestering vesicles. Plays particularly a role in pexophagy and nucleophagy.</text>
</comment>
<dbReference type="GO" id="GO:0000045">
    <property type="term" value="P:autophagosome assembly"/>
    <property type="evidence" value="ECO:0007669"/>
    <property type="project" value="TreeGrafter"/>
</dbReference>
<keyword evidence="4 6" id="KW-0072">Autophagy</keyword>
<dbReference type="InterPro" id="IPR045326">
    <property type="entry name" value="ATG17-like_dom"/>
</dbReference>
<evidence type="ECO:0000256" key="4">
    <source>
        <dbReference type="ARBA" id="ARBA00023006"/>
    </source>
</evidence>
<protein>
    <recommendedName>
        <fullName evidence="2 6">Autophagy-related protein 17</fullName>
    </recommendedName>
</protein>
<proteinExistence type="inferred from homology"/>
<dbReference type="GO" id="GO:0034045">
    <property type="term" value="C:phagophore assembly site membrane"/>
    <property type="evidence" value="ECO:0007669"/>
    <property type="project" value="UniProtKB-SubCell"/>
</dbReference>
<evidence type="ECO:0000256" key="2">
    <source>
        <dbReference type="ARBA" id="ARBA00013806"/>
    </source>
</evidence>
<dbReference type="GO" id="GO:0000422">
    <property type="term" value="P:autophagy of mitochondrion"/>
    <property type="evidence" value="ECO:0007669"/>
    <property type="project" value="TreeGrafter"/>
</dbReference>
<dbReference type="STRING" id="133383.A0A1R0H072"/>
<evidence type="ECO:0000256" key="3">
    <source>
        <dbReference type="ARBA" id="ARBA00022490"/>
    </source>
</evidence>
<dbReference type="Pfam" id="PF04108">
    <property type="entry name" value="ATG17_like"/>
    <property type="match status" value="1"/>
</dbReference>
<comment type="similarity">
    <text evidence="1 6">Belongs to the ATG17 family.</text>
</comment>
<name>A0A1R0H072_9FUNG</name>
<keyword evidence="3 6" id="KW-0963">Cytoplasm</keyword>
<evidence type="ECO:0000259" key="7">
    <source>
        <dbReference type="Pfam" id="PF04108"/>
    </source>
</evidence>
<dbReference type="GO" id="GO:0030295">
    <property type="term" value="F:protein kinase activator activity"/>
    <property type="evidence" value="ECO:0007669"/>
    <property type="project" value="TreeGrafter"/>
</dbReference>
<dbReference type="PANTHER" id="PTHR28005:SF1">
    <property type="entry name" value="AUTOPHAGY-RELATED PROTEIN 17"/>
    <property type="match status" value="1"/>
</dbReference>